<evidence type="ECO:0000313" key="9">
    <source>
        <dbReference type="Proteomes" id="UP001152049"/>
    </source>
</evidence>
<evidence type="ECO:0000256" key="4">
    <source>
        <dbReference type="ARBA" id="ARBA00023157"/>
    </source>
</evidence>
<dbReference type="AlphaFoldDB" id="A0A9W8V990"/>
<evidence type="ECO:0000313" key="8">
    <source>
        <dbReference type="EMBL" id="KAJ4244057.1"/>
    </source>
</evidence>
<sequence>MRTAVYTTLLAFIARGLAGGETITVSDLSIHKKGTPAGLQIESVSFKVNGVDADNLDCSATSVAFPEPDELRPCGETHYFFTLWAGEKEEFRVMVYHDVGDSHADYRGWSDVPTVCKDNSATGPLDQTCTQDKPVTWQIDGPVGLRPDL</sequence>
<reference evidence="8" key="1">
    <citation type="submission" date="2022-09" db="EMBL/GenBank/DDBJ databases">
        <title>Fusarium specimens isolated from Avocado Roots.</title>
        <authorList>
            <person name="Stajich J."/>
            <person name="Roper C."/>
            <person name="Heimlech-Rivalta G."/>
        </authorList>
    </citation>
    <scope>NUCLEOTIDE SEQUENCE</scope>
    <source>
        <strain evidence="8">CF00136</strain>
    </source>
</reference>
<dbReference type="Proteomes" id="UP001152049">
    <property type="component" value="Unassembled WGS sequence"/>
</dbReference>
<dbReference type="Pfam" id="PF16541">
    <property type="entry name" value="AltA1"/>
    <property type="match status" value="1"/>
</dbReference>
<keyword evidence="4" id="KW-1015">Disulfide bond</keyword>
<dbReference type="Gene3D" id="2.40.350.20">
    <property type="match status" value="1"/>
</dbReference>
<feature type="chain" id="PRO_5040732457" description="AA1-like domain-containing protein" evidence="6">
    <location>
        <begin position="19"/>
        <end position="149"/>
    </location>
</feature>
<organism evidence="8 9">
    <name type="scientific">Fusarium torreyae</name>
    <dbReference type="NCBI Taxonomy" id="1237075"/>
    <lineage>
        <taxon>Eukaryota</taxon>
        <taxon>Fungi</taxon>
        <taxon>Dikarya</taxon>
        <taxon>Ascomycota</taxon>
        <taxon>Pezizomycotina</taxon>
        <taxon>Sordariomycetes</taxon>
        <taxon>Hypocreomycetidae</taxon>
        <taxon>Hypocreales</taxon>
        <taxon>Nectriaceae</taxon>
        <taxon>Fusarium</taxon>
    </lineage>
</organism>
<comment type="caution">
    <text evidence="8">The sequence shown here is derived from an EMBL/GenBank/DDBJ whole genome shotgun (WGS) entry which is preliminary data.</text>
</comment>
<dbReference type="PROSITE" id="PS51895">
    <property type="entry name" value="AA1"/>
    <property type="match status" value="1"/>
</dbReference>
<name>A0A9W8V990_9HYPO</name>
<evidence type="ECO:0000256" key="6">
    <source>
        <dbReference type="SAM" id="SignalP"/>
    </source>
</evidence>
<accession>A0A9W8V990</accession>
<feature type="domain" description="AA1-like" evidence="7">
    <location>
        <begin position="18"/>
        <end position="142"/>
    </location>
</feature>
<keyword evidence="3 6" id="KW-0732">Signal</keyword>
<keyword evidence="9" id="KW-1185">Reference proteome</keyword>
<dbReference type="OrthoDB" id="3928926at2759"/>
<evidence type="ECO:0000259" key="7">
    <source>
        <dbReference type="PROSITE" id="PS51895"/>
    </source>
</evidence>
<evidence type="ECO:0000256" key="5">
    <source>
        <dbReference type="PROSITE-ProRule" id="PRU01243"/>
    </source>
</evidence>
<gene>
    <name evidence="8" type="ORF">NW762_014670</name>
</gene>
<comment type="caution">
    <text evidence="5">Lacks conserved residue(s) required for the propagation of feature annotation.</text>
</comment>
<protein>
    <recommendedName>
        <fullName evidence="7">AA1-like domain-containing protein</fullName>
    </recommendedName>
</protein>
<keyword evidence="2" id="KW-0964">Secreted</keyword>
<comment type="subcellular location">
    <subcellularLocation>
        <location evidence="1">Secreted</location>
    </subcellularLocation>
</comment>
<evidence type="ECO:0000256" key="1">
    <source>
        <dbReference type="ARBA" id="ARBA00004613"/>
    </source>
</evidence>
<evidence type="ECO:0000256" key="3">
    <source>
        <dbReference type="ARBA" id="ARBA00022729"/>
    </source>
</evidence>
<dbReference type="InterPro" id="IPR032382">
    <property type="entry name" value="AltA1"/>
</dbReference>
<dbReference type="GO" id="GO:0005576">
    <property type="term" value="C:extracellular region"/>
    <property type="evidence" value="ECO:0007669"/>
    <property type="project" value="UniProtKB-SubCell"/>
</dbReference>
<dbReference type="EMBL" id="JAOQAZ010000053">
    <property type="protein sequence ID" value="KAJ4244057.1"/>
    <property type="molecule type" value="Genomic_DNA"/>
</dbReference>
<feature type="signal peptide" evidence="6">
    <location>
        <begin position="1"/>
        <end position="18"/>
    </location>
</feature>
<proteinExistence type="predicted"/>
<evidence type="ECO:0000256" key="2">
    <source>
        <dbReference type="ARBA" id="ARBA00022525"/>
    </source>
</evidence>